<evidence type="ECO:0000313" key="2">
    <source>
        <dbReference type="Proteomes" id="UP000593567"/>
    </source>
</evidence>
<evidence type="ECO:0000313" key="1">
    <source>
        <dbReference type="EMBL" id="KAF6022004.1"/>
    </source>
</evidence>
<protein>
    <submittedName>
        <fullName evidence="1">Uncharacterized protein</fullName>
    </submittedName>
</protein>
<proteinExistence type="predicted"/>
<organism evidence="1 2">
    <name type="scientific">Bugula neritina</name>
    <name type="common">Brown bryozoan</name>
    <name type="synonym">Sertularia neritina</name>
    <dbReference type="NCBI Taxonomy" id="10212"/>
    <lineage>
        <taxon>Eukaryota</taxon>
        <taxon>Metazoa</taxon>
        <taxon>Spiralia</taxon>
        <taxon>Lophotrochozoa</taxon>
        <taxon>Bryozoa</taxon>
        <taxon>Gymnolaemata</taxon>
        <taxon>Cheilostomatida</taxon>
        <taxon>Flustrina</taxon>
        <taxon>Buguloidea</taxon>
        <taxon>Bugulidae</taxon>
        <taxon>Bugula</taxon>
    </lineage>
</organism>
<gene>
    <name evidence="1" type="ORF">EB796_019693</name>
</gene>
<dbReference type="AlphaFoldDB" id="A0A7J7J8D9"/>
<keyword evidence="2" id="KW-1185">Reference proteome</keyword>
<name>A0A7J7J8D9_BUGNE</name>
<dbReference type="Proteomes" id="UP000593567">
    <property type="component" value="Unassembled WGS sequence"/>
</dbReference>
<sequence>MQAAVILYYSKMYTIHLSSWYIIIGRCIQYKYEGDVCNTWASLQECGCADGLICKLFVPSDLESPELKRAILPWFIPNSDYACMVDTPAQ</sequence>
<dbReference type="EMBL" id="VXIV02002921">
    <property type="protein sequence ID" value="KAF6022004.1"/>
    <property type="molecule type" value="Genomic_DNA"/>
</dbReference>
<reference evidence="1" key="1">
    <citation type="submission" date="2020-06" db="EMBL/GenBank/DDBJ databases">
        <title>Draft genome of Bugula neritina, a colonial animal packing powerful symbionts and potential medicines.</title>
        <authorList>
            <person name="Rayko M."/>
        </authorList>
    </citation>
    <scope>NUCLEOTIDE SEQUENCE [LARGE SCALE GENOMIC DNA]</scope>
    <source>
        <strain evidence="1">Kwan_BN1</strain>
    </source>
</reference>
<accession>A0A7J7J8D9</accession>
<comment type="caution">
    <text evidence="1">The sequence shown here is derived from an EMBL/GenBank/DDBJ whole genome shotgun (WGS) entry which is preliminary data.</text>
</comment>